<sequence>MTCPQPLRVRILKELSPPADLLTAEFFCPKGKFAANTFDEGPDNPSRRFAAGDLLAVTLLDVALGPQALRELLDTRNAEFGELLRDMPTDVDLWEANDANLATVVQFPSQRSRRKICPYCYLVHAGECP</sequence>
<dbReference type="Pfam" id="PF19827">
    <property type="entry name" value="DUF6308"/>
    <property type="match status" value="1"/>
</dbReference>
<dbReference type="AlphaFoldDB" id="A0A378SMP5"/>
<evidence type="ECO:0000313" key="2">
    <source>
        <dbReference type="Proteomes" id="UP000254291"/>
    </source>
</evidence>
<reference evidence="1 2" key="1">
    <citation type="submission" date="2018-06" db="EMBL/GenBank/DDBJ databases">
        <authorList>
            <consortium name="Pathogen Informatics"/>
            <person name="Doyle S."/>
        </authorList>
    </citation>
    <scope>NUCLEOTIDE SEQUENCE [LARGE SCALE GENOMIC DNA]</scope>
    <source>
        <strain evidence="1 2">NCTC10742</strain>
    </source>
</reference>
<gene>
    <name evidence="1" type="ORF">NCTC10742_03213</name>
</gene>
<evidence type="ECO:0000313" key="1">
    <source>
        <dbReference type="EMBL" id="STZ43983.1"/>
    </source>
</evidence>
<dbReference type="Proteomes" id="UP000254291">
    <property type="component" value="Unassembled WGS sequence"/>
</dbReference>
<organism evidence="1 2">
    <name type="scientific">Mycolicibacterium gilvum</name>
    <dbReference type="NCBI Taxonomy" id="1804"/>
    <lineage>
        <taxon>Bacteria</taxon>
        <taxon>Bacillati</taxon>
        <taxon>Actinomycetota</taxon>
        <taxon>Actinomycetes</taxon>
        <taxon>Mycobacteriales</taxon>
        <taxon>Mycobacteriaceae</taxon>
        <taxon>Mycolicibacterium</taxon>
    </lineage>
</organism>
<dbReference type="RefSeq" id="WP_147292289.1">
    <property type="nucleotide sequence ID" value="NZ_JACKST010000135.1"/>
</dbReference>
<dbReference type="InterPro" id="IPR046275">
    <property type="entry name" value="DUF6308"/>
</dbReference>
<accession>A0A378SMP5</accession>
<dbReference type="EMBL" id="UGQM01000001">
    <property type="protein sequence ID" value="STZ43983.1"/>
    <property type="molecule type" value="Genomic_DNA"/>
</dbReference>
<name>A0A378SMP5_9MYCO</name>
<proteinExistence type="predicted"/>
<protein>
    <submittedName>
        <fullName evidence="1">Uncharacterized protein</fullName>
    </submittedName>
</protein>